<feature type="domain" description="ZAD" evidence="1">
    <location>
        <begin position="14"/>
        <end position="184"/>
    </location>
</feature>
<dbReference type="SUPFAM" id="SSF57716">
    <property type="entry name" value="Glucocorticoid receptor-like (DNA-binding domain)"/>
    <property type="match status" value="1"/>
</dbReference>
<gene>
    <name evidence="2" type="ORF">TPAB3V08_LOCUS3467</name>
</gene>
<evidence type="ECO:0000259" key="1">
    <source>
        <dbReference type="SMART" id="SM00868"/>
    </source>
</evidence>
<evidence type="ECO:0000313" key="2">
    <source>
        <dbReference type="EMBL" id="CAG2056475.1"/>
    </source>
</evidence>
<organism evidence="2 3">
    <name type="scientific">Timema podura</name>
    <name type="common">Walking stick</name>
    <dbReference type="NCBI Taxonomy" id="61482"/>
    <lineage>
        <taxon>Eukaryota</taxon>
        <taxon>Metazoa</taxon>
        <taxon>Ecdysozoa</taxon>
        <taxon>Arthropoda</taxon>
        <taxon>Hexapoda</taxon>
        <taxon>Insecta</taxon>
        <taxon>Pterygota</taxon>
        <taxon>Neoptera</taxon>
        <taxon>Polyneoptera</taxon>
        <taxon>Phasmatodea</taxon>
        <taxon>Timematodea</taxon>
        <taxon>Timematoidea</taxon>
        <taxon>Timematidae</taxon>
        <taxon>Timema</taxon>
    </lineage>
</organism>
<dbReference type="InterPro" id="IPR012934">
    <property type="entry name" value="Znf_AD"/>
</dbReference>
<reference evidence="2" key="1">
    <citation type="submission" date="2021-03" db="EMBL/GenBank/DDBJ databases">
        <authorList>
            <person name="Tran Van P."/>
        </authorList>
    </citation>
    <scope>NUCLEOTIDE SEQUENCE</scope>
</reference>
<dbReference type="EMBL" id="CAJPIN010003896">
    <property type="protein sequence ID" value="CAG2056475.1"/>
    <property type="molecule type" value="Genomic_DNA"/>
</dbReference>
<dbReference type="Proteomes" id="UP001153148">
    <property type="component" value="Unassembled WGS sequence"/>
</dbReference>
<proteinExistence type="predicted"/>
<comment type="caution">
    <text evidence="2">The sequence shown here is derived from an EMBL/GenBank/DDBJ whole genome shotgun (WGS) entry which is preliminary data.</text>
</comment>
<keyword evidence="3" id="KW-1185">Reference proteome</keyword>
<sequence length="301" mass="33529">MNVDADNPLHFSEICRLCLSKEDMMTPIFEEDDKTKKDMPSLATRILMCASLQSYPEDACTVPTNQQYPYYRDCLADSYIVAGVTTTRRPLALLSASLKPILWEGKRRGVASQPTKVSFCANKNRWITEIVDGASYQTSLAEKSYVEEGDGFPSQICTKCSGHLDNWYAFKEQCHSSDATLRQHLQTDSKIGKLKEEAEDRAHWRYKFTDTRNGAVVLKNVGFCRESSKARKQAISTVLPSSVGENSAYICGYKVSCGQHNKPARASTYHSSSSLLCSCEAELTSFQTHCFTEKSGSTGDP</sequence>
<name>A0ABN7NKT8_TIMPD</name>
<accession>A0ABN7NKT8</accession>
<evidence type="ECO:0000313" key="3">
    <source>
        <dbReference type="Proteomes" id="UP001153148"/>
    </source>
</evidence>
<dbReference type="Pfam" id="PF07776">
    <property type="entry name" value="zf-AD"/>
    <property type="match status" value="1"/>
</dbReference>
<protein>
    <recommendedName>
        <fullName evidence="1">ZAD domain-containing protein</fullName>
    </recommendedName>
</protein>
<dbReference type="SMART" id="SM00868">
    <property type="entry name" value="zf-AD"/>
    <property type="match status" value="1"/>
</dbReference>